<protein>
    <submittedName>
        <fullName evidence="3">Flagellar biosynthesis GTPase FlhF</fullName>
    </submittedName>
</protein>
<accession>A0A9Q2HEN2</accession>
<name>A0A9Q2HEN2_9STAP</name>
<evidence type="ECO:0000256" key="2">
    <source>
        <dbReference type="SAM" id="SignalP"/>
    </source>
</evidence>
<dbReference type="EMBL" id="JACHHF010000002">
    <property type="protein sequence ID" value="MBB5175509.1"/>
    <property type="molecule type" value="Genomic_DNA"/>
</dbReference>
<feature type="compositionally biased region" description="Basic and acidic residues" evidence="1">
    <location>
        <begin position="32"/>
        <end position="92"/>
    </location>
</feature>
<dbReference type="Proteomes" id="UP000579136">
    <property type="component" value="Unassembled WGS sequence"/>
</dbReference>
<organism evidence="3 4">
    <name type="scientific">Nosocomiicoccus ampullae</name>
    <dbReference type="NCBI Taxonomy" id="489910"/>
    <lineage>
        <taxon>Bacteria</taxon>
        <taxon>Bacillati</taxon>
        <taxon>Bacillota</taxon>
        <taxon>Bacilli</taxon>
        <taxon>Bacillales</taxon>
        <taxon>Staphylococcaceae</taxon>
        <taxon>Nosocomiicoccus</taxon>
    </lineage>
</organism>
<feature type="chain" id="PRO_5040223314" evidence="2">
    <location>
        <begin position="21"/>
        <end position="270"/>
    </location>
</feature>
<keyword evidence="3" id="KW-0282">Flagellum</keyword>
<dbReference type="PROSITE" id="PS51257">
    <property type="entry name" value="PROKAR_LIPOPROTEIN"/>
    <property type="match status" value="1"/>
</dbReference>
<evidence type="ECO:0000313" key="3">
    <source>
        <dbReference type="EMBL" id="MBB5175509.1"/>
    </source>
</evidence>
<dbReference type="AlphaFoldDB" id="A0A9Q2HEN2"/>
<sequence length="270" mass="30767">MKKKFGFLSLIMILTLVACSNDNDAELVSENVVERKASEDTEETDKEKEEAEEKNTHEKENERDNAKENDETKERQQKAENKKGQKNKEKESTIAVKQYTDEEKQEMTEIFYEWAVERAEIGAMAVTDYYFGHGAGGRGDWAARTPHGIVQAQDLNNPGWEAFELHAIGGVAFYQPITEDYGRDEDHPDIIIASGYSTIAKPDTDIHKYMLVDNGIVYELIGPLGLSTGFSEYTDDGEITDIIKYNIDEFKVSQDQAAQEEWRRILSLYE</sequence>
<evidence type="ECO:0000313" key="4">
    <source>
        <dbReference type="Proteomes" id="UP000579136"/>
    </source>
</evidence>
<evidence type="ECO:0000256" key="1">
    <source>
        <dbReference type="SAM" id="MobiDB-lite"/>
    </source>
</evidence>
<feature type="signal peptide" evidence="2">
    <location>
        <begin position="1"/>
        <end position="20"/>
    </location>
</feature>
<dbReference type="RefSeq" id="WP_183672932.1">
    <property type="nucleotide sequence ID" value="NZ_CBCRYX010000001.1"/>
</dbReference>
<feature type="region of interest" description="Disordered" evidence="1">
    <location>
        <begin position="29"/>
        <end position="94"/>
    </location>
</feature>
<gene>
    <name evidence="3" type="ORF">HNQ45_000379</name>
</gene>
<keyword evidence="3" id="KW-0966">Cell projection</keyword>
<keyword evidence="2" id="KW-0732">Signal</keyword>
<reference evidence="3 4" key="1">
    <citation type="submission" date="2020-08" db="EMBL/GenBank/DDBJ databases">
        <title>Genomic Encyclopedia of Type Strains, Phase IV (KMG-IV): sequencing the most valuable type-strain genomes for metagenomic binning, comparative biology and taxonomic classification.</title>
        <authorList>
            <person name="Goeker M."/>
        </authorList>
    </citation>
    <scope>NUCLEOTIDE SEQUENCE [LARGE SCALE GENOMIC DNA]</scope>
    <source>
        <strain evidence="3 4">DSM 19163</strain>
    </source>
</reference>
<comment type="caution">
    <text evidence="3">The sequence shown here is derived from an EMBL/GenBank/DDBJ whole genome shotgun (WGS) entry which is preliminary data.</text>
</comment>
<proteinExistence type="predicted"/>
<keyword evidence="3" id="KW-0969">Cilium</keyword>
<keyword evidence="4" id="KW-1185">Reference proteome</keyword>